<keyword evidence="2" id="KW-0560">Oxidoreductase</keyword>
<name>I0YY11_COCSC</name>
<dbReference type="InterPro" id="IPR029039">
    <property type="entry name" value="Flavoprotein-like_sf"/>
</dbReference>
<dbReference type="EMBL" id="AGSI01000008">
    <property type="protein sequence ID" value="EIE23280.1"/>
    <property type="molecule type" value="Genomic_DNA"/>
</dbReference>
<reference evidence="4 5" key="1">
    <citation type="journal article" date="2012" name="Genome Biol.">
        <title>The genome of the polar eukaryotic microalga coccomyxa subellipsoidea reveals traits of cold adaptation.</title>
        <authorList>
            <person name="Blanc G."/>
            <person name="Agarkova I."/>
            <person name="Grimwood J."/>
            <person name="Kuo A."/>
            <person name="Brueggeman A."/>
            <person name="Dunigan D."/>
            <person name="Gurnon J."/>
            <person name="Ladunga I."/>
            <person name="Lindquist E."/>
            <person name="Lucas S."/>
            <person name="Pangilinan J."/>
            <person name="Proschold T."/>
            <person name="Salamov A."/>
            <person name="Schmutz J."/>
            <person name="Weeks D."/>
            <person name="Yamada T."/>
            <person name="Claverie J.M."/>
            <person name="Grigoriev I."/>
            <person name="Van Etten J."/>
            <person name="Lomsadze A."/>
            <person name="Borodovsky M."/>
        </authorList>
    </citation>
    <scope>NUCLEOTIDE SEQUENCE [LARGE SCALE GENOMIC DNA]</scope>
    <source>
        <strain evidence="4 5">C-169</strain>
    </source>
</reference>
<dbReference type="STRING" id="574566.I0YY11"/>
<dbReference type="eggNOG" id="ENOG502QWY5">
    <property type="taxonomic scope" value="Eukaryota"/>
</dbReference>
<dbReference type="GO" id="GO:0003955">
    <property type="term" value="F:NAD(P)H dehydrogenase (quinone) activity"/>
    <property type="evidence" value="ECO:0007669"/>
    <property type="project" value="TreeGrafter"/>
</dbReference>
<dbReference type="InterPro" id="IPR051545">
    <property type="entry name" value="NAD(P)H_dehydrogenase_qn"/>
</dbReference>
<sequence>MKVFVVLAHPEPQSLNASLARYAVEVLEGAGHEVKVSDLYAMNWKAVVDVNDFLECNQEERLNIGSESLRCMKNGTLTPDVIAEQEKLRGGAGWVDRVYAAGFAYFVGERTPTRHFDKFGDGTLAGKRAMCMVTAGGTAAHFSARGINGPMDDVLWIQAAMKERLLTLDTTEPIPYRKQNYGDYTIPDLQLQPGLEQEGDTGFDIHIKRP</sequence>
<evidence type="ECO:0000313" key="4">
    <source>
        <dbReference type="EMBL" id="EIE23280.1"/>
    </source>
</evidence>
<organism evidence="4 5">
    <name type="scientific">Coccomyxa subellipsoidea (strain C-169)</name>
    <name type="common">Green microalga</name>
    <dbReference type="NCBI Taxonomy" id="574566"/>
    <lineage>
        <taxon>Eukaryota</taxon>
        <taxon>Viridiplantae</taxon>
        <taxon>Chlorophyta</taxon>
        <taxon>core chlorophytes</taxon>
        <taxon>Trebouxiophyceae</taxon>
        <taxon>Trebouxiophyceae incertae sedis</taxon>
        <taxon>Coccomyxaceae</taxon>
        <taxon>Coccomyxa</taxon>
        <taxon>Coccomyxa subellipsoidea</taxon>
    </lineage>
</organism>
<dbReference type="AlphaFoldDB" id="I0YY11"/>
<keyword evidence="5" id="KW-1185">Reference proteome</keyword>
<evidence type="ECO:0000259" key="3">
    <source>
        <dbReference type="Pfam" id="PF02525"/>
    </source>
</evidence>
<protein>
    <submittedName>
        <fullName evidence="4">Flavo protein</fullName>
    </submittedName>
</protein>
<accession>I0YY11</accession>
<dbReference type="Proteomes" id="UP000007264">
    <property type="component" value="Unassembled WGS sequence"/>
</dbReference>
<dbReference type="SUPFAM" id="SSF52218">
    <property type="entry name" value="Flavoproteins"/>
    <property type="match status" value="1"/>
</dbReference>
<dbReference type="Gene3D" id="3.40.50.360">
    <property type="match status" value="2"/>
</dbReference>
<comment type="similarity">
    <text evidence="1">Belongs to the NAD(P)H dehydrogenase (quinone) family.</text>
</comment>
<dbReference type="Pfam" id="PF02525">
    <property type="entry name" value="Flavodoxin_2"/>
    <property type="match status" value="2"/>
</dbReference>
<feature type="domain" description="Flavodoxin-like fold" evidence="3">
    <location>
        <begin position="93"/>
        <end position="156"/>
    </location>
</feature>
<evidence type="ECO:0000313" key="5">
    <source>
        <dbReference type="Proteomes" id="UP000007264"/>
    </source>
</evidence>
<dbReference type="PANTHER" id="PTHR10204:SF34">
    <property type="entry name" value="NAD(P)H DEHYDROGENASE [QUINONE] 1 ISOFORM 1"/>
    <property type="match status" value="1"/>
</dbReference>
<evidence type="ECO:0000256" key="1">
    <source>
        <dbReference type="ARBA" id="ARBA00006252"/>
    </source>
</evidence>
<dbReference type="PANTHER" id="PTHR10204">
    <property type="entry name" value="NAD P H OXIDOREDUCTASE-RELATED"/>
    <property type="match status" value="1"/>
</dbReference>
<gene>
    <name evidence="4" type="ORF">COCSUDRAFT_63635</name>
</gene>
<feature type="domain" description="Flavodoxin-like fold" evidence="3">
    <location>
        <begin position="1"/>
        <end position="89"/>
    </location>
</feature>
<dbReference type="GO" id="GO:0005829">
    <property type="term" value="C:cytosol"/>
    <property type="evidence" value="ECO:0007669"/>
    <property type="project" value="TreeGrafter"/>
</dbReference>
<evidence type="ECO:0000256" key="2">
    <source>
        <dbReference type="ARBA" id="ARBA00023002"/>
    </source>
</evidence>
<dbReference type="RefSeq" id="XP_005647824.1">
    <property type="nucleotide sequence ID" value="XM_005647767.1"/>
</dbReference>
<dbReference type="KEGG" id="csl:COCSUDRAFT_63635"/>
<dbReference type="OrthoDB" id="26889at2759"/>
<comment type="caution">
    <text evidence="4">The sequence shown here is derived from an EMBL/GenBank/DDBJ whole genome shotgun (WGS) entry which is preliminary data.</text>
</comment>
<proteinExistence type="inferred from homology"/>
<dbReference type="GeneID" id="17041268"/>
<dbReference type="InterPro" id="IPR003680">
    <property type="entry name" value="Flavodoxin_fold"/>
</dbReference>